<evidence type="ECO:0000259" key="1">
    <source>
        <dbReference type="PROSITE" id="PS50011"/>
    </source>
</evidence>
<evidence type="ECO:0000313" key="3">
    <source>
        <dbReference type="Proteomes" id="UP000235371"/>
    </source>
</evidence>
<dbReference type="OrthoDB" id="4062651at2759"/>
<proteinExistence type="predicted"/>
<dbReference type="Proteomes" id="UP000235371">
    <property type="component" value="Unassembled WGS sequence"/>
</dbReference>
<dbReference type="GO" id="GO:0005524">
    <property type="term" value="F:ATP binding"/>
    <property type="evidence" value="ECO:0007669"/>
    <property type="project" value="InterPro"/>
</dbReference>
<dbReference type="InterPro" id="IPR011009">
    <property type="entry name" value="Kinase-like_dom_sf"/>
</dbReference>
<gene>
    <name evidence="2" type="ORF">K444DRAFT_640177</name>
</gene>
<dbReference type="GO" id="GO:0004672">
    <property type="term" value="F:protein kinase activity"/>
    <property type="evidence" value="ECO:0007669"/>
    <property type="project" value="InterPro"/>
</dbReference>
<accession>A0A2J6TTF2</accession>
<dbReference type="SUPFAM" id="SSF56112">
    <property type="entry name" value="Protein kinase-like (PK-like)"/>
    <property type="match status" value="1"/>
</dbReference>
<sequence length="156" mass="18482">MITSRYYSATSEVNLLELDLDYYIKRPSLLYYGNTEALTKLSSLLLNEAKVFKNNRITGLCFIKYGMNLLERVTKDSRPFNIDLFLRGIWKGIRHLYSLNLIYYDLNPTNILIDRNTPGEKLGFKARTRGWTSEDFKFARPENNEYRLLKIRDFLF</sequence>
<protein>
    <recommendedName>
        <fullName evidence="1">Protein kinase domain-containing protein</fullName>
    </recommendedName>
</protein>
<dbReference type="EMBL" id="KZ613745">
    <property type="protein sequence ID" value="PMD66312.1"/>
    <property type="molecule type" value="Genomic_DNA"/>
</dbReference>
<evidence type="ECO:0000313" key="2">
    <source>
        <dbReference type="EMBL" id="PMD66312.1"/>
    </source>
</evidence>
<dbReference type="Gene3D" id="1.10.510.10">
    <property type="entry name" value="Transferase(Phosphotransferase) domain 1"/>
    <property type="match status" value="1"/>
</dbReference>
<feature type="domain" description="Protein kinase" evidence="1">
    <location>
        <begin position="1"/>
        <end position="156"/>
    </location>
</feature>
<reference evidence="2 3" key="1">
    <citation type="submission" date="2016-04" db="EMBL/GenBank/DDBJ databases">
        <title>A degradative enzymes factory behind the ericoid mycorrhizal symbiosis.</title>
        <authorList>
            <consortium name="DOE Joint Genome Institute"/>
            <person name="Martino E."/>
            <person name="Morin E."/>
            <person name="Grelet G."/>
            <person name="Kuo A."/>
            <person name="Kohler A."/>
            <person name="Daghino S."/>
            <person name="Barry K."/>
            <person name="Choi C."/>
            <person name="Cichocki N."/>
            <person name="Clum A."/>
            <person name="Copeland A."/>
            <person name="Hainaut M."/>
            <person name="Haridas S."/>
            <person name="Labutti K."/>
            <person name="Lindquist E."/>
            <person name="Lipzen A."/>
            <person name="Khouja H.-R."/>
            <person name="Murat C."/>
            <person name="Ohm R."/>
            <person name="Olson A."/>
            <person name="Spatafora J."/>
            <person name="Veneault-Fourrey C."/>
            <person name="Henrissat B."/>
            <person name="Grigoriev I."/>
            <person name="Martin F."/>
            <person name="Perotto S."/>
        </authorList>
    </citation>
    <scope>NUCLEOTIDE SEQUENCE [LARGE SCALE GENOMIC DNA]</scope>
    <source>
        <strain evidence="2 3">E</strain>
    </source>
</reference>
<dbReference type="STRING" id="1095630.A0A2J6TTF2"/>
<dbReference type="AlphaFoldDB" id="A0A2J6TTF2"/>
<dbReference type="PROSITE" id="PS50011">
    <property type="entry name" value="PROTEIN_KINASE_DOM"/>
    <property type="match status" value="1"/>
</dbReference>
<dbReference type="RefSeq" id="XP_024743216.1">
    <property type="nucleotide sequence ID" value="XM_024884466.1"/>
</dbReference>
<organism evidence="2 3">
    <name type="scientific">Hyaloscypha bicolor E</name>
    <dbReference type="NCBI Taxonomy" id="1095630"/>
    <lineage>
        <taxon>Eukaryota</taxon>
        <taxon>Fungi</taxon>
        <taxon>Dikarya</taxon>
        <taxon>Ascomycota</taxon>
        <taxon>Pezizomycotina</taxon>
        <taxon>Leotiomycetes</taxon>
        <taxon>Helotiales</taxon>
        <taxon>Hyaloscyphaceae</taxon>
        <taxon>Hyaloscypha</taxon>
        <taxon>Hyaloscypha bicolor</taxon>
    </lineage>
</organism>
<keyword evidence="3" id="KW-1185">Reference proteome</keyword>
<name>A0A2J6TTF2_9HELO</name>
<dbReference type="InterPro" id="IPR000719">
    <property type="entry name" value="Prot_kinase_dom"/>
</dbReference>
<dbReference type="InParanoid" id="A0A2J6TTF2"/>
<dbReference type="GeneID" id="36592543"/>